<evidence type="ECO:0000313" key="11">
    <source>
        <dbReference type="Proteomes" id="UP000242457"/>
    </source>
</evidence>
<feature type="transmembrane region" description="Helical" evidence="8">
    <location>
        <begin position="345"/>
        <end position="361"/>
    </location>
</feature>
<dbReference type="OrthoDB" id="7612217at2759"/>
<feature type="region of interest" description="Disordered" evidence="7">
    <location>
        <begin position="508"/>
        <end position="589"/>
    </location>
</feature>
<keyword evidence="3" id="KW-0813">Transport</keyword>
<feature type="compositionally biased region" description="Basic and acidic residues" evidence="7">
    <location>
        <begin position="508"/>
        <end position="518"/>
    </location>
</feature>
<comment type="subcellular location">
    <subcellularLocation>
        <location evidence="1">Membrane</location>
        <topology evidence="1">Multi-pass membrane protein</topology>
    </subcellularLocation>
</comment>
<protein>
    <submittedName>
        <fullName evidence="10">Synaptic vesicle glycoprotein</fullName>
    </submittedName>
</protein>
<feature type="domain" description="Major facilitator superfamily (MFS) profile" evidence="9">
    <location>
        <begin position="1"/>
        <end position="433"/>
    </location>
</feature>
<dbReference type="GO" id="GO:0016020">
    <property type="term" value="C:membrane"/>
    <property type="evidence" value="ECO:0007669"/>
    <property type="project" value="UniProtKB-SubCell"/>
</dbReference>
<evidence type="ECO:0000256" key="3">
    <source>
        <dbReference type="ARBA" id="ARBA00022448"/>
    </source>
</evidence>
<evidence type="ECO:0000256" key="5">
    <source>
        <dbReference type="ARBA" id="ARBA00022989"/>
    </source>
</evidence>
<dbReference type="Gene3D" id="1.20.1250.20">
    <property type="entry name" value="MFS general substrate transporter like domains"/>
    <property type="match status" value="1"/>
</dbReference>
<feature type="transmembrane region" description="Helical" evidence="8">
    <location>
        <begin position="32"/>
        <end position="51"/>
    </location>
</feature>
<dbReference type="PANTHER" id="PTHR23511:SF34">
    <property type="entry name" value="SYNAPTIC VESICLE GLYCOPROTEIN 2"/>
    <property type="match status" value="1"/>
</dbReference>
<evidence type="ECO:0000256" key="8">
    <source>
        <dbReference type="SAM" id="Phobius"/>
    </source>
</evidence>
<sequence length="831" mass="93730">MIHRYSFHSWGIRMAVGGFLFGIIIDASGRKGSIPVTMIVVFCATISLSFAQTTFLIYISTFILGLGLAGNNVVLRVYLIELLPMKRRGFCLVILDVLGILRLSWLLMPSILLFQNKKFRPNSWRVLTGLGGIPNLIIACATSLLPASPRYLLYRRRHEEALSILRQIYAINNSKHVDTFVLSLSNLENCVKQIEEEDEETNNMIRTIHKFCIKTYKRIREICKSFKYTTILGICTNFLQFPGIMWVALWSAQILQQTENSHKSSRKDYACAIDIEDMALGFLRNCQEVDMDRFRMLLYLSLSYLVAEILLVIGIDVVGRKIFLVFSGLVGATACLGLLFTVHNVIQLVLSLIILATYVIGRTTASIILLENYFTGVRGTIIGLSRIFPYLVGSFSKLFLNVQCASSIIVMLGILMICKKDSILKSFEISKFRVSRKELLSIFQCQQSYQSQLKKNYGRNCIASSSTAVFLNLMLLRNSNEPRYTVLHLSVSSQFSTKNQMAENEKFGDQAFGHERNGNRGSCTGRNSEQRAQPRPSTRPRKVDEGELPAPPPDPWSNLWPSLHNSRDQQRRGARSGTRQASRNNKLDIDVKQTSVDEISGTAPKVSKWTRVKAAFKWERAYTNDTENTDSGMAPPSSSSLPPTSQKTNQVDCQSLKRKSNKKDFANWHSESLDDNILMDTLQPNETAITNEASQGKPLIRITSDKSHAGKMDEKDVESISKRSTPTLTIAIPSHEEDIRYTSSPESSSPLFFNANASAGNSPQHRKTYRDQSVKNDFKRQQSYGGETLMSKMQRQDSKWNKVRRAFLTNSTPNVPSNLNVPRQTLFQDGN</sequence>
<name>A0A2A3E5V7_APICC</name>
<dbReference type="STRING" id="94128.A0A2A3E5V7"/>
<evidence type="ECO:0000313" key="10">
    <source>
        <dbReference type="EMBL" id="PBC27143.1"/>
    </source>
</evidence>
<evidence type="ECO:0000256" key="4">
    <source>
        <dbReference type="ARBA" id="ARBA00022692"/>
    </source>
</evidence>
<evidence type="ECO:0000256" key="2">
    <source>
        <dbReference type="ARBA" id="ARBA00008335"/>
    </source>
</evidence>
<evidence type="ECO:0000259" key="9">
    <source>
        <dbReference type="PROSITE" id="PS50850"/>
    </source>
</evidence>
<evidence type="ECO:0000256" key="7">
    <source>
        <dbReference type="SAM" id="MobiDB-lite"/>
    </source>
</evidence>
<evidence type="ECO:0000256" key="6">
    <source>
        <dbReference type="ARBA" id="ARBA00023136"/>
    </source>
</evidence>
<dbReference type="InterPro" id="IPR005828">
    <property type="entry name" value="MFS_sugar_transport-like"/>
</dbReference>
<feature type="compositionally biased region" description="Polar residues" evidence="7">
    <location>
        <begin position="519"/>
        <end position="531"/>
    </location>
</feature>
<proteinExistence type="inferred from homology"/>
<dbReference type="InterPro" id="IPR020846">
    <property type="entry name" value="MFS_dom"/>
</dbReference>
<keyword evidence="5 8" id="KW-1133">Transmembrane helix</keyword>
<dbReference type="Pfam" id="PF00083">
    <property type="entry name" value="Sugar_tr"/>
    <property type="match status" value="1"/>
</dbReference>
<dbReference type="EMBL" id="KZ288357">
    <property type="protein sequence ID" value="PBC27143.1"/>
    <property type="molecule type" value="Genomic_DNA"/>
</dbReference>
<dbReference type="PANTHER" id="PTHR23511">
    <property type="entry name" value="SYNAPTIC VESICLE GLYCOPROTEIN 2"/>
    <property type="match status" value="1"/>
</dbReference>
<gene>
    <name evidence="10" type="ORF">APICC_04289</name>
</gene>
<accession>A0A2A3E5V7</accession>
<feature type="transmembrane region" description="Helical" evidence="8">
    <location>
        <begin position="90"/>
        <end position="114"/>
    </location>
</feature>
<feature type="compositionally biased region" description="Low complexity" evidence="7">
    <location>
        <begin position="635"/>
        <end position="645"/>
    </location>
</feature>
<evidence type="ECO:0000256" key="1">
    <source>
        <dbReference type="ARBA" id="ARBA00004141"/>
    </source>
</evidence>
<feature type="transmembrane region" description="Helical" evidence="8">
    <location>
        <begin position="322"/>
        <end position="339"/>
    </location>
</feature>
<comment type="similarity">
    <text evidence="2">Belongs to the major facilitator superfamily.</text>
</comment>
<dbReference type="InterPro" id="IPR036259">
    <property type="entry name" value="MFS_trans_sf"/>
</dbReference>
<dbReference type="AlphaFoldDB" id="A0A2A3E5V7"/>
<dbReference type="PROSITE" id="PS50850">
    <property type="entry name" value="MFS"/>
    <property type="match status" value="1"/>
</dbReference>
<keyword evidence="11" id="KW-1185">Reference proteome</keyword>
<dbReference type="PROSITE" id="PS00216">
    <property type="entry name" value="SUGAR_TRANSPORT_1"/>
    <property type="match status" value="1"/>
</dbReference>
<organism evidence="10 11">
    <name type="scientific">Apis cerana cerana</name>
    <name type="common">Oriental honeybee</name>
    <dbReference type="NCBI Taxonomy" id="94128"/>
    <lineage>
        <taxon>Eukaryota</taxon>
        <taxon>Metazoa</taxon>
        <taxon>Ecdysozoa</taxon>
        <taxon>Arthropoda</taxon>
        <taxon>Hexapoda</taxon>
        <taxon>Insecta</taxon>
        <taxon>Pterygota</taxon>
        <taxon>Neoptera</taxon>
        <taxon>Endopterygota</taxon>
        <taxon>Hymenoptera</taxon>
        <taxon>Apocrita</taxon>
        <taxon>Aculeata</taxon>
        <taxon>Apoidea</taxon>
        <taxon>Anthophila</taxon>
        <taxon>Apidae</taxon>
        <taxon>Apis</taxon>
    </lineage>
</organism>
<dbReference type="SUPFAM" id="SSF103473">
    <property type="entry name" value="MFS general substrate transporter"/>
    <property type="match status" value="1"/>
</dbReference>
<dbReference type="InterPro" id="IPR005829">
    <property type="entry name" value="Sugar_transporter_CS"/>
</dbReference>
<feature type="transmembrane region" description="Helical" evidence="8">
    <location>
        <begin position="398"/>
        <end position="418"/>
    </location>
</feature>
<feature type="transmembrane region" description="Helical" evidence="8">
    <location>
        <begin position="126"/>
        <end position="147"/>
    </location>
</feature>
<feature type="transmembrane region" description="Helical" evidence="8">
    <location>
        <begin position="228"/>
        <end position="249"/>
    </location>
</feature>
<feature type="transmembrane region" description="Helical" evidence="8">
    <location>
        <begin position="297"/>
        <end position="315"/>
    </location>
</feature>
<dbReference type="Proteomes" id="UP000242457">
    <property type="component" value="Unassembled WGS sequence"/>
</dbReference>
<feature type="transmembrane region" description="Helical" evidence="8">
    <location>
        <begin position="57"/>
        <end position="78"/>
    </location>
</feature>
<dbReference type="GO" id="GO:0022857">
    <property type="term" value="F:transmembrane transporter activity"/>
    <property type="evidence" value="ECO:0007669"/>
    <property type="project" value="InterPro"/>
</dbReference>
<keyword evidence="4 8" id="KW-0812">Transmembrane</keyword>
<reference evidence="10 11" key="1">
    <citation type="submission" date="2014-07" db="EMBL/GenBank/DDBJ databases">
        <title>Genomic and transcriptomic analysis on Apis cerana provide comprehensive insights into honey bee biology.</title>
        <authorList>
            <person name="Diao Q."/>
            <person name="Sun L."/>
            <person name="Zheng H."/>
            <person name="Zheng H."/>
            <person name="Xu S."/>
            <person name="Wang S."/>
            <person name="Zeng Z."/>
            <person name="Hu F."/>
            <person name="Su S."/>
            <person name="Wu J."/>
        </authorList>
    </citation>
    <scope>NUCLEOTIDE SEQUENCE [LARGE SCALE GENOMIC DNA]</scope>
    <source>
        <tissue evidence="10">Pupae without intestine</tissue>
    </source>
</reference>
<feature type="region of interest" description="Disordered" evidence="7">
    <location>
        <begin position="625"/>
        <end position="651"/>
    </location>
</feature>
<feature type="transmembrane region" description="Helical" evidence="8">
    <location>
        <begin position="6"/>
        <end position="25"/>
    </location>
</feature>
<keyword evidence="6 8" id="KW-0472">Membrane</keyword>